<keyword evidence="4" id="KW-1185">Reference proteome</keyword>
<feature type="region of interest" description="Disordered" evidence="2">
    <location>
        <begin position="179"/>
        <end position="199"/>
    </location>
</feature>
<name>A0AAD8YXW1_9TELE</name>
<organism evidence="3 4">
    <name type="scientific">Electrophorus voltai</name>
    <dbReference type="NCBI Taxonomy" id="2609070"/>
    <lineage>
        <taxon>Eukaryota</taxon>
        <taxon>Metazoa</taxon>
        <taxon>Chordata</taxon>
        <taxon>Craniata</taxon>
        <taxon>Vertebrata</taxon>
        <taxon>Euteleostomi</taxon>
        <taxon>Actinopterygii</taxon>
        <taxon>Neopterygii</taxon>
        <taxon>Teleostei</taxon>
        <taxon>Ostariophysi</taxon>
        <taxon>Gymnotiformes</taxon>
        <taxon>Gymnotoidei</taxon>
        <taxon>Gymnotidae</taxon>
        <taxon>Electrophorus</taxon>
    </lineage>
</organism>
<dbReference type="PANTHER" id="PTHR31058">
    <property type="entry name" value="ZINC FINGER C4H2 DOMAIN-CONTAINING PROTEIN"/>
    <property type="match status" value="1"/>
</dbReference>
<evidence type="ECO:0000313" key="4">
    <source>
        <dbReference type="Proteomes" id="UP001239994"/>
    </source>
</evidence>
<dbReference type="EMBL" id="JAROKS010000023">
    <property type="protein sequence ID" value="KAK1787715.1"/>
    <property type="molecule type" value="Genomic_DNA"/>
</dbReference>
<sequence>MICGDRTGVLGTQGVVAVCRNKTVQMEKLKARLRGEFQALESEKRHLHEYKQEMDLLLQEKMAHVEELRLIHTDINVVCICICECVYMENTIKQSENDLSKRLESTRRLHEEYKPLKEHVDTLRLTLGLQRLPDLSHEEERLSLDYFEKQKTEWQTEPQEPPIPESLAAVATVAQHLQAVRKQDSRQPAMFRQQPPPMK</sequence>
<feature type="coiled-coil region" evidence="1">
    <location>
        <begin position="40"/>
        <end position="67"/>
    </location>
</feature>
<dbReference type="GO" id="GO:0005634">
    <property type="term" value="C:nucleus"/>
    <property type="evidence" value="ECO:0007669"/>
    <property type="project" value="TreeGrafter"/>
</dbReference>
<dbReference type="Pfam" id="PF10146">
    <property type="entry name" value="zf-C4H2"/>
    <property type="match status" value="1"/>
</dbReference>
<keyword evidence="1" id="KW-0175">Coiled coil</keyword>
<comment type="caution">
    <text evidence="3">The sequence shown here is derived from an EMBL/GenBank/DDBJ whole genome shotgun (WGS) entry which is preliminary data.</text>
</comment>
<evidence type="ECO:0000256" key="1">
    <source>
        <dbReference type="SAM" id="Coils"/>
    </source>
</evidence>
<dbReference type="InterPro" id="IPR018482">
    <property type="entry name" value="Znf-C4H2"/>
</dbReference>
<evidence type="ECO:0000313" key="3">
    <source>
        <dbReference type="EMBL" id="KAK1787715.1"/>
    </source>
</evidence>
<dbReference type="Proteomes" id="UP001239994">
    <property type="component" value="Unassembled WGS sequence"/>
</dbReference>
<evidence type="ECO:0000256" key="2">
    <source>
        <dbReference type="SAM" id="MobiDB-lite"/>
    </source>
</evidence>
<proteinExistence type="predicted"/>
<feature type="non-terminal residue" evidence="3">
    <location>
        <position position="1"/>
    </location>
</feature>
<accession>A0AAD8YXW1</accession>
<dbReference type="AlphaFoldDB" id="A0AAD8YXW1"/>
<reference evidence="3" key="1">
    <citation type="submission" date="2023-03" db="EMBL/GenBank/DDBJ databases">
        <title>Electrophorus voltai genome.</title>
        <authorList>
            <person name="Bian C."/>
        </authorList>
    </citation>
    <scope>NUCLEOTIDE SEQUENCE</scope>
    <source>
        <strain evidence="3">CB-2022</strain>
        <tissue evidence="3">Muscle</tissue>
    </source>
</reference>
<dbReference type="GO" id="GO:0045666">
    <property type="term" value="P:positive regulation of neuron differentiation"/>
    <property type="evidence" value="ECO:0007669"/>
    <property type="project" value="TreeGrafter"/>
</dbReference>
<gene>
    <name evidence="3" type="ORF">P4O66_015937</name>
</gene>
<dbReference type="PANTHER" id="PTHR31058:SF2">
    <property type="entry name" value="ZINC FINGER C4H2 DOMAIN-CONTAINING PROTEIN"/>
    <property type="match status" value="1"/>
</dbReference>
<protein>
    <submittedName>
        <fullName evidence="3">Uncharacterized protein</fullName>
    </submittedName>
</protein>